<keyword evidence="9" id="KW-1133">Transmembrane helix</keyword>
<evidence type="ECO:0000256" key="7">
    <source>
        <dbReference type="ARBA" id="ARBA00022777"/>
    </source>
</evidence>
<accession>A0A369TGD5</accession>
<evidence type="ECO:0000259" key="10">
    <source>
        <dbReference type="PROSITE" id="PS50109"/>
    </source>
</evidence>
<dbReference type="Gene3D" id="1.10.287.130">
    <property type="match status" value="1"/>
</dbReference>
<protein>
    <recommendedName>
        <fullName evidence="3">histidine kinase</fullName>
        <ecNumber evidence="3">2.7.13.3</ecNumber>
    </recommendedName>
</protein>
<keyword evidence="6" id="KW-0547">Nucleotide-binding</keyword>
<feature type="transmembrane region" description="Helical" evidence="9">
    <location>
        <begin position="35"/>
        <end position="55"/>
    </location>
</feature>
<dbReference type="RefSeq" id="WP_114581138.1">
    <property type="nucleotide sequence ID" value="NZ_QPMH01000003.1"/>
</dbReference>
<dbReference type="EMBL" id="QPMH01000003">
    <property type="protein sequence ID" value="RDD63187.1"/>
    <property type="molecule type" value="Genomic_DNA"/>
</dbReference>
<dbReference type="Gene3D" id="3.30.565.10">
    <property type="entry name" value="Histidine kinase-like ATPase, C-terminal domain"/>
    <property type="match status" value="1"/>
</dbReference>
<dbReference type="CDD" id="cd00082">
    <property type="entry name" value="HisKA"/>
    <property type="match status" value="1"/>
</dbReference>
<evidence type="ECO:0000256" key="2">
    <source>
        <dbReference type="ARBA" id="ARBA00004651"/>
    </source>
</evidence>
<evidence type="ECO:0000256" key="4">
    <source>
        <dbReference type="ARBA" id="ARBA00022475"/>
    </source>
</evidence>
<comment type="subcellular location">
    <subcellularLocation>
        <location evidence="2">Cell membrane</location>
        <topology evidence="2">Multi-pass membrane protein</topology>
    </subcellularLocation>
</comment>
<sequence length="453" mass="47962">MLHNRTALRRARSFLVPAAGPAPDGGRVRLRTLMLIRWVAVIGQTAALVIVNVSLGYELPMTPAIALVAASVAVNVHASLTRPGSAWLADRPAAVYLAYDLVQLSLLLALTGGLANPFAILLLAPVTVSASVLSRHSTLLLAGLAVLVASMLAVWHLPLPWPGGLHLPALYIGGIWAALVLAVTFIAGYVFSLAAEAQRMSDALSATQMALAREQRLSALGGLAAAAAHELGSPLSTIAVVARELASELPDDSPYKEDADLLLHESARCRDILASLAHKPEDDGGQPFNRLPLSALAEAAAAPFEHDTITVAIAQAPQDDSPQPEVTRKPEILHGVGTLVENAMRFARSRVDLEVAWDAREAHIAIRDDGPGFAEDILPFLGEPYLSSHGHESGGEHMGLGVFIARTLLARTGAEVSFANRPGNGAEVVITWPRAHLEEGEHATGRSEEERAR</sequence>
<proteinExistence type="predicted"/>
<keyword evidence="8" id="KW-0067">ATP-binding</keyword>
<dbReference type="NCBIfam" id="NF033792">
    <property type="entry name" value="ActS_PrrB_HisK"/>
    <property type="match status" value="1"/>
</dbReference>
<dbReference type="GO" id="GO:0005524">
    <property type="term" value="F:ATP binding"/>
    <property type="evidence" value="ECO:0007669"/>
    <property type="project" value="UniProtKB-KW"/>
</dbReference>
<dbReference type="SUPFAM" id="SSF55874">
    <property type="entry name" value="ATPase domain of HSP90 chaperone/DNA topoisomerase II/histidine kinase"/>
    <property type="match status" value="1"/>
</dbReference>
<comment type="catalytic activity">
    <reaction evidence="1">
        <text>ATP + protein L-histidine = ADP + protein N-phospho-L-histidine.</text>
        <dbReference type="EC" id="2.7.13.3"/>
    </reaction>
</comment>
<keyword evidence="12" id="KW-1185">Reference proteome</keyword>
<evidence type="ECO:0000256" key="9">
    <source>
        <dbReference type="SAM" id="Phobius"/>
    </source>
</evidence>
<dbReference type="InterPro" id="IPR005467">
    <property type="entry name" value="His_kinase_dom"/>
</dbReference>
<dbReference type="InterPro" id="IPR047770">
    <property type="entry name" value="RegB"/>
</dbReference>
<name>A0A369TGD5_9PROT</name>
<feature type="transmembrane region" description="Helical" evidence="9">
    <location>
        <begin position="169"/>
        <end position="191"/>
    </location>
</feature>
<dbReference type="InterPro" id="IPR036890">
    <property type="entry name" value="HATPase_C_sf"/>
</dbReference>
<dbReference type="EC" id="2.7.13.3" evidence="3"/>
<gene>
    <name evidence="11" type="ORF">DRB17_05325</name>
</gene>
<dbReference type="Pfam" id="PF02518">
    <property type="entry name" value="HATPase_c"/>
    <property type="match status" value="1"/>
</dbReference>
<dbReference type="GO" id="GO:0005886">
    <property type="term" value="C:plasma membrane"/>
    <property type="evidence" value="ECO:0007669"/>
    <property type="project" value="UniProtKB-SubCell"/>
</dbReference>
<keyword evidence="5" id="KW-0808">Transferase</keyword>
<dbReference type="PANTHER" id="PTHR44936">
    <property type="entry name" value="SENSOR PROTEIN CREC"/>
    <property type="match status" value="1"/>
</dbReference>
<keyword evidence="7 11" id="KW-0418">Kinase</keyword>
<dbReference type="SMART" id="SM00387">
    <property type="entry name" value="HATPase_c"/>
    <property type="match status" value="1"/>
</dbReference>
<keyword evidence="9" id="KW-0472">Membrane</keyword>
<evidence type="ECO:0000256" key="1">
    <source>
        <dbReference type="ARBA" id="ARBA00000085"/>
    </source>
</evidence>
<keyword evidence="9" id="KW-0812">Transmembrane</keyword>
<keyword evidence="4" id="KW-1003">Cell membrane</keyword>
<feature type="domain" description="Histidine kinase" evidence="10">
    <location>
        <begin position="226"/>
        <end position="436"/>
    </location>
</feature>
<dbReference type="SUPFAM" id="SSF47384">
    <property type="entry name" value="Homodimeric domain of signal transducing histidine kinase"/>
    <property type="match status" value="1"/>
</dbReference>
<dbReference type="PANTHER" id="PTHR44936:SF10">
    <property type="entry name" value="SENSOR PROTEIN RSTB"/>
    <property type="match status" value="1"/>
</dbReference>
<dbReference type="InterPro" id="IPR036097">
    <property type="entry name" value="HisK_dim/P_sf"/>
</dbReference>
<reference evidence="11 12" key="1">
    <citation type="submission" date="2018-07" db="EMBL/GenBank/DDBJ databases">
        <title>Venubactetium sediminum gen. nov., sp. nov., isolated from a marine solar saltern.</title>
        <authorList>
            <person name="Wang S."/>
        </authorList>
    </citation>
    <scope>NUCLEOTIDE SEQUENCE [LARGE SCALE GENOMIC DNA]</scope>
    <source>
        <strain evidence="11 12">WD2A32</strain>
    </source>
</reference>
<dbReference type="AlphaFoldDB" id="A0A369TGD5"/>
<organism evidence="11 12">
    <name type="scientific">Ferruginivarius sediminum</name>
    <dbReference type="NCBI Taxonomy" id="2661937"/>
    <lineage>
        <taxon>Bacteria</taxon>
        <taxon>Pseudomonadati</taxon>
        <taxon>Pseudomonadota</taxon>
        <taxon>Alphaproteobacteria</taxon>
        <taxon>Rhodospirillales</taxon>
        <taxon>Rhodospirillaceae</taxon>
        <taxon>Ferruginivarius</taxon>
    </lineage>
</organism>
<dbReference type="GO" id="GO:0000155">
    <property type="term" value="F:phosphorelay sensor kinase activity"/>
    <property type="evidence" value="ECO:0007669"/>
    <property type="project" value="InterPro"/>
</dbReference>
<dbReference type="InterPro" id="IPR003594">
    <property type="entry name" value="HATPase_dom"/>
</dbReference>
<evidence type="ECO:0000313" key="11">
    <source>
        <dbReference type="EMBL" id="RDD63187.1"/>
    </source>
</evidence>
<dbReference type="SMART" id="SM00388">
    <property type="entry name" value="HisKA"/>
    <property type="match status" value="1"/>
</dbReference>
<dbReference type="Proteomes" id="UP000253941">
    <property type="component" value="Unassembled WGS sequence"/>
</dbReference>
<evidence type="ECO:0000256" key="5">
    <source>
        <dbReference type="ARBA" id="ARBA00022679"/>
    </source>
</evidence>
<feature type="transmembrane region" description="Helical" evidence="9">
    <location>
        <begin position="139"/>
        <end position="157"/>
    </location>
</feature>
<dbReference type="InterPro" id="IPR050980">
    <property type="entry name" value="2C_sensor_his_kinase"/>
</dbReference>
<dbReference type="PROSITE" id="PS50109">
    <property type="entry name" value="HIS_KIN"/>
    <property type="match status" value="1"/>
</dbReference>
<dbReference type="InterPro" id="IPR003661">
    <property type="entry name" value="HisK_dim/P_dom"/>
</dbReference>
<comment type="caution">
    <text evidence="11">The sequence shown here is derived from an EMBL/GenBank/DDBJ whole genome shotgun (WGS) entry which is preliminary data.</text>
</comment>
<evidence type="ECO:0000256" key="8">
    <source>
        <dbReference type="ARBA" id="ARBA00022840"/>
    </source>
</evidence>
<evidence type="ECO:0000313" key="12">
    <source>
        <dbReference type="Proteomes" id="UP000253941"/>
    </source>
</evidence>
<evidence type="ECO:0000256" key="3">
    <source>
        <dbReference type="ARBA" id="ARBA00012438"/>
    </source>
</evidence>
<evidence type="ECO:0000256" key="6">
    <source>
        <dbReference type="ARBA" id="ARBA00022741"/>
    </source>
</evidence>